<dbReference type="InterPro" id="IPR000374">
    <property type="entry name" value="PC_trans"/>
</dbReference>
<dbReference type="PROSITE" id="PS01315">
    <property type="entry name" value="CDS"/>
    <property type="match status" value="1"/>
</dbReference>
<evidence type="ECO:0000256" key="9">
    <source>
        <dbReference type="ARBA" id="ARBA00022516"/>
    </source>
</evidence>
<keyword evidence="13 19" id="KW-1133">Transmembrane helix</keyword>
<evidence type="ECO:0000256" key="6">
    <source>
        <dbReference type="ARBA" id="ARBA00012487"/>
    </source>
</evidence>
<evidence type="ECO:0000256" key="3">
    <source>
        <dbReference type="ARBA" id="ARBA00005119"/>
    </source>
</evidence>
<name>A0A8J6MXN5_9DELT</name>
<dbReference type="GO" id="GO:0016024">
    <property type="term" value="P:CDP-diacylglycerol biosynthetic process"/>
    <property type="evidence" value="ECO:0007669"/>
    <property type="project" value="UniProtKB-UniPathway"/>
</dbReference>
<comment type="subcellular location">
    <subcellularLocation>
        <location evidence="2">Cell membrane</location>
        <topology evidence="2">Multi-pass membrane protein</topology>
    </subcellularLocation>
</comment>
<reference evidence="20 21" key="1">
    <citation type="submission" date="2020-08" db="EMBL/GenBank/DDBJ databases">
        <title>Bridging the membrane lipid divide: bacteria of the FCB group superphylum have the potential to synthesize archaeal ether lipids.</title>
        <authorList>
            <person name="Villanueva L."/>
            <person name="Von Meijenfeldt F.A.B."/>
            <person name="Westbye A.B."/>
            <person name="Yadav S."/>
            <person name="Hopmans E.C."/>
            <person name="Dutilh B.E."/>
            <person name="Sinninghe Damste J.S."/>
        </authorList>
    </citation>
    <scope>NUCLEOTIDE SEQUENCE [LARGE SCALE GENOMIC DNA]</scope>
    <source>
        <strain evidence="20">NIOZ-UU27</strain>
    </source>
</reference>
<keyword evidence="8" id="KW-1003">Cell membrane</keyword>
<comment type="catalytic activity">
    <reaction evidence="1 18">
        <text>a 1,2-diacyl-sn-glycero-3-phosphate + CTP + H(+) = a CDP-1,2-diacyl-sn-glycerol + diphosphate</text>
        <dbReference type="Rhea" id="RHEA:16229"/>
        <dbReference type="ChEBI" id="CHEBI:15378"/>
        <dbReference type="ChEBI" id="CHEBI:33019"/>
        <dbReference type="ChEBI" id="CHEBI:37563"/>
        <dbReference type="ChEBI" id="CHEBI:58332"/>
        <dbReference type="ChEBI" id="CHEBI:58608"/>
        <dbReference type="EC" id="2.7.7.41"/>
    </reaction>
</comment>
<dbReference type="PANTHER" id="PTHR46382:SF1">
    <property type="entry name" value="PHOSPHATIDATE CYTIDYLYLTRANSFERASE"/>
    <property type="match status" value="1"/>
</dbReference>
<feature type="transmembrane region" description="Helical" evidence="19">
    <location>
        <begin position="176"/>
        <end position="196"/>
    </location>
</feature>
<keyword evidence="11 18" id="KW-0812">Transmembrane</keyword>
<dbReference type="UniPathway" id="UPA00557">
    <property type="reaction ID" value="UER00614"/>
</dbReference>
<evidence type="ECO:0000256" key="2">
    <source>
        <dbReference type="ARBA" id="ARBA00004651"/>
    </source>
</evidence>
<dbReference type="EMBL" id="JACNJD010000011">
    <property type="protein sequence ID" value="MBC8175781.1"/>
    <property type="molecule type" value="Genomic_DNA"/>
</dbReference>
<organism evidence="20 21">
    <name type="scientific">Candidatus Desulfacyla euxinica</name>
    <dbReference type="NCBI Taxonomy" id="2841693"/>
    <lineage>
        <taxon>Bacteria</taxon>
        <taxon>Deltaproteobacteria</taxon>
        <taxon>Candidatus Desulfacyla</taxon>
    </lineage>
</organism>
<comment type="pathway">
    <text evidence="3 18">Phospholipid metabolism; CDP-diacylglycerol biosynthesis; CDP-diacylglycerol from sn-glycerol 3-phosphate: step 3/3.</text>
</comment>
<keyword evidence="17" id="KW-1208">Phospholipid metabolism</keyword>
<dbReference type="AlphaFoldDB" id="A0A8J6MXN5"/>
<keyword evidence="16" id="KW-0594">Phospholipid biosynthesis</keyword>
<comment type="similarity">
    <text evidence="5 18">Belongs to the CDS family.</text>
</comment>
<keyword evidence="14" id="KW-0443">Lipid metabolism</keyword>
<feature type="transmembrane region" description="Helical" evidence="19">
    <location>
        <begin position="244"/>
        <end position="264"/>
    </location>
</feature>
<proteinExistence type="inferred from homology"/>
<evidence type="ECO:0000256" key="19">
    <source>
        <dbReference type="SAM" id="Phobius"/>
    </source>
</evidence>
<comment type="pathway">
    <text evidence="4">Lipid metabolism.</text>
</comment>
<evidence type="ECO:0000256" key="11">
    <source>
        <dbReference type="ARBA" id="ARBA00022692"/>
    </source>
</evidence>
<dbReference type="Pfam" id="PF01148">
    <property type="entry name" value="CTP_transf_1"/>
    <property type="match status" value="1"/>
</dbReference>
<feature type="transmembrane region" description="Helical" evidence="19">
    <location>
        <begin position="108"/>
        <end position="128"/>
    </location>
</feature>
<accession>A0A8J6MXN5</accession>
<comment type="caution">
    <text evidence="20">The sequence shown here is derived from an EMBL/GenBank/DDBJ whole genome shotgun (WGS) entry which is preliminary data.</text>
</comment>
<evidence type="ECO:0000256" key="18">
    <source>
        <dbReference type="RuleBase" id="RU003938"/>
    </source>
</evidence>
<evidence type="ECO:0000313" key="20">
    <source>
        <dbReference type="EMBL" id="MBC8175781.1"/>
    </source>
</evidence>
<keyword evidence="15 19" id="KW-0472">Membrane</keyword>
<dbReference type="EC" id="2.7.7.41" evidence="6 18"/>
<feature type="transmembrane region" description="Helical" evidence="19">
    <location>
        <begin position="5"/>
        <end position="22"/>
    </location>
</feature>
<evidence type="ECO:0000256" key="1">
    <source>
        <dbReference type="ARBA" id="ARBA00001698"/>
    </source>
</evidence>
<evidence type="ECO:0000256" key="7">
    <source>
        <dbReference type="ARBA" id="ARBA00019373"/>
    </source>
</evidence>
<dbReference type="GO" id="GO:0005886">
    <property type="term" value="C:plasma membrane"/>
    <property type="evidence" value="ECO:0007669"/>
    <property type="project" value="UniProtKB-SubCell"/>
</dbReference>
<feature type="transmembrane region" description="Helical" evidence="19">
    <location>
        <begin position="134"/>
        <end position="155"/>
    </location>
</feature>
<dbReference type="PANTHER" id="PTHR46382">
    <property type="entry name" value="PHOSPHATIDATE CYTIDYLYLTRANSFERASE"/>
    <property type="match status" value="1"/>
</dbReference>
<dbReference type="GO" id="GO:0004605">
    <property type="term" value="F:phosphatidate cytidylyltransferase activity"/>
    <property type="evidence" value="ECO:0007669"/>
    <property type="project" value="UniProtKB-EC"/>
</dbReference>
<evidence type="ECO:0000256" key="8">
    <source>
        <dbReference type="ARBA" id="ARBA00022475"/>
    </source>
</evidence>
<evidence type="ECO:0000256" key="16">
    <source>
        <dbReference type="ARBA" id="ARBA00023209"/>
    </source>
</evidence>
<evidence type="ECO:0000256" key="14">
    <source>
        <dbReference type="ARBA" id="ARBA00023098"/>
    </source>
</evidence>
<evidence type="ECO:0000256" key="13">
    <source>
        <dbReference type="ARBA" id="ARBA00022989"/>
    </source>
</evidence>
<evidence type="ECO:0000313" key="21">
    <source>
        <dbReference type="Proteomes" id="UP000650524"/>
    </source>
</evidence>
<evidence type="ECO:0000256" key="10">
    <source>
        <dbReference type="ARBA" id="ARBA00022679"/>
    </source>
</evidence>
<keyword evidence="10 18" id="KW-0808">Transferase</keyword>
<protein>
    <recommendedName>
        <fullName evidence="7 18">Phosphatidate cytidylyltransferase</fullName>
        <ecNumber evidence="6 18">2.7.7.41</ecNumber>
    </recommendedName>
</protein>
<evidence type="ECO:0000256" key="5">
    <source>
        <dbReference type="ARBA" id="ARBA00010185"/>
    </source>
</evidence>
<keyword evidence="9" id="KW-0444">Lipid biosynthesis</keyword>
<gene>
    <name evidence="20" type="ORF">H8E19_00140</name>
</gene>
<sequence length="267" mass="29441">MHLKRWLTAIIAIPILVLLVGFGPRWMFYSLLCAASLAGLMEFYAITAAHLPRFVCWTNYLLTFLLFAALYIRQILIVPVIILLWAFIPMASFMLAHSSHKPGLTEKLGKAVLGPIYVTLPLALLVLIDLRPGGQAWIFFLLAVIFANDTGAFYFGKLLGKHKLYEAVSPKKTWEGAIGGLITSVIVASIFLRLIALHPLNLSIVILVIALSAAGQIGDLSQSMLKRDHGIKDSGHILPGHGGILDRIDGLLFAIPVLFVYLFFYTM</sequence>
<dbReference type="Proteomes" id="UP000650524">
    <property type="component" value="Unassembled WGS sequence"/>
</dbReference>
<evidence type="ECO:0000256" key="15">
    <source>
        <dbReference type="ARBA" id="ARBA00023136"/>
    </source>
</evidence>
<evidence type="ECO:0000256" key="17">
    <source>
        <dbReference type="ARBA" id="ARBA00023264"/>
    </source>
</evidence>
<feature type="transmembrane region" description="Helical" evidence="19">
    <location>
        <begin position="202"/>
        <end position="223"/>
    </location>
</feature>
<evidence type="ECO:0000256" key="12">
    <source>
        <dbReference type="ARBA" id="ARBA00022695"/>
    </source>
</evidence>
<evidence type="ECO:0000256" key="4">
    <source>
        <dbReference type="ARBA" id="ARBA00005189"/>
    </source>
</evidence>
<feature type="transmembrane region" description="Helical" evidence="19">
    <location>
        <begin position="54"/>
        <end position="72"/>
    </location>
</feature>
<feature type="transmembrane region" description="Helical" evidence="19">
    <location>
        <begin position="78"/>
        <end position="96"/>
    </location>
</feature>
<keyword evidence="12 18" id="KW-0548">Nucleotidyltransferase</keyword>